<dbReference type="RefSeq" id="WP_342023527.1">
    <property type="nucleotide sequence ID" value="NZ_CP151657.1"/>
</dbReference>
<keyword evidence="2" id="KW-0472">Membrane</keyword>
<feature type="transmembrane region" description="Helical" evidence="2">
    <location>
        <begin position="54"/>
        <end position="75"/>
    </location>
</feature>
<gene>
    <name evidence="3" type="ORF">AAE021_17295</name>
</gene>
<protein>
    <recommendedName>
        <fullName evidence="5">Amino acid transporter</fullName>
    </recommendedName>
</protein>
<feature type="region of interest" description="Disordered" evidence="1">
    <location>
        <begin position="79"/>
        <end position="116"/>
    </location>
</feature>
<evidence type="ECO:0000256" key="1">
    <source>
        <dbReference type="SAM" id="MobiDB-lite"/>
    </source>
</evidence>
<organism evidence="3 4">
    <name type="scientific">Arthrobacter citreus</name>
    <dbReference type="NCBI Taxonomy" id="1670"/>
    <lineage>
        <taxon>Bacteria</taxon>
        <taxon>Bacillati</taxon>
        <taxon>Actinomycetota</taxon>
        <taxon>Actinomycetes</taxon>
        <taxon>Micrococcales</taxon>
        <taxon>Micrococcaceae</taxon>
        <taxon>Arthrobacter</taxon>
    </lineage>
</organism>
<feature type="transmembrane region" description="Helical" evidence="2">
    <location>
        <begin position="20"/>
        <end position="42"/>
    </location>
</feature>
<evidence type="ECO:0000256" key="2">
    <source>
        <dbReference type="SAM" id="Phobius"/>
    </source>
</evidence>
<evidence type="ECO:0000313" key="3">
    <source>
        <dbReference type="EMBL" id="WZP15875.1"/>
    </source>
</evidence>
<keyword evidence="4" id="KW-1185">Reference proteome</keyword>
<name>A0ABZ2ZXI4_9MICC</name>
<evidence type="ECO:0008006" key="5">
    <source>
        <dbReference type="Google" id="ProtNLM"/>
    </source>
</evidence>
<evidence type="ECO:0000313" key="4">
    <source>
        <dbReference type="Proteomes" id="UP001448858"/>
    </source>
</evidence>
<sequence>MPHTPSLPGQHGPSGRQDFGNVPVIISAVLAAVAGVAVAVFSTGGTEREFRWELGVAAACVTFIVTLLMLLLLIITSRPNPEHLGKGTAVRRTFGSQPGATDDDDGDGRGGRIRAP</sequence>
<keyword evidence="2" id="KW-0812">Transmembrane</keyword>
<dbReference type="Proteomes" id="UP001448858">
    <property type="component" value="Chromosome"/>
</dbReference>
<proteinExistence type="predicted"/>
<keyword evidence="2" id="KW-1133">Transmembrane helix</keyword>
<accession>A0ABZ2ZXI4</accession>
<reference evidence="3 4" key="1">
    <citation type="submission" date="2024-04" db="EMBL/GenBank/DDBJ databases">
        <title>Arthrobacter sp. from Plains bison fecal sample.</title>
        <authorList>
            <person name="Ruzzini A."/>
        </authorList>
    </citation>
    <scope>NUCLEOTIDE SEQUENCE [LARGE SCALE GENOMIC DNA]</scope>
    <source>
        <strain evidence="3 4">EINP1</strain>
    </source>
</reference>
<dbReference type="EMBL" id="CP151657">
    <property type="protein sequence ID" value="WZP15875.1"/>
    <property type="molecule type" value="Genomic_DNA"/>
</dbReference>